<accession>A0A7W1XT56</accession>
<keyword evidence="2" id="KW-0808">Transferase</keyword>
<feature type="domain" description="N-acetyltransferase" evidence="1">
    <location>
        <begin position="1"/>
        <end position="165"/>
    </location>
</feature>
<dbReference type="SUPFAM" id="SSF55729">
    <property type="entry name" value="Acyl-CoA N-acyltransferases (Nat)"/>
    <property type="match status" value="1"/>
</dbReference>
<dbReference type="Gene3D" id="3.40.630.30">
    <property type="match status" value="1"/>
</dbReference>
<protein>
    <submittedName>
        <fullName evidence="2">GNAT family N-acetyltransferase</fullName>
    </submittedName>
</protein>
<gene>
    <name evidence="2" type="ORF">H2C83_10850</name>
</gene>
<dbReference type="GO" id="GO:0016747">
    <property type="term" value="F:acyltransferase activity, transferring groups other than amino-acyl groups"/>
    <property type="evidence" value="ECO:0007669"/>
    <property type="project" value="InterPro"/>
</dbReference>
<evidence type="ECO:0000313" key="2">
    <source>
        <dbReference type="EMBL" id="MBA4602803.1"/>
    </source>
</evidence>
<comment type="caution">
    <text evidence="2">The sequence shown here is derived from an EMBL/GenBank/DDBJ whole genome shotgun (WGS) entry which is preliminary data.</text>
</comment>
<evidence type="ECO:0000259" key="1">
    <source>
        <dbReference type="PROSITE" id="PS51186"/>
    </source>
</evidence>
<dbReference type="InterPro" id="IPR000182">
    <property type="entry name" value="GNAT_dom"/>
</dbReference>
<name>A0A7W1XT56_9BACL</name>
<dbReference type="AlphaFoldDB" id="A0A7W1XT56"/>
<reference evidence="2 3" key="1">
    <citation type="submission" date="2020-07" db="EMBL/GenBank/DDBJ databases">
        <title>Thermoactinomyces phylogeny.</title>
        <authorList>
            <person name="Dunlap C."/>
        </authorList>
    </citation>
    <scope>NUCLEOTIDE SEQUENCE [LARGE SCALE GENOMIC DNA]</scope>
    <source>
        <strain evidence="2 3">AMNI-1</strain>
    </source>
</reference>
<organism evidence="2 3">
    <name type="scientific">Thermoactinomyces mirandus</name>
    <dbReference type="NCBI Taxonomy" id="2756294"/>
    <lineage>
        <taxon>Bacteria</taxon>
        <taxon>Bacillati</taxon>
        <taxon>Bacillota</taxon>
        <taxon>Bacilli</taxon>
        <taxon>Bacillales</taxon>
        <taxon>Thermoactinomycetaceae</taxon>
        <taxon>Thermoactinomyces</taxon>
    </lineage>
</organism>
<dbReference type="Pfam" id="PF00583">
    <property type="entry name" value="Acetyltransf_1"/>
    <property type="match status" value="1"/>
</dbReference>
<dbReference type="EMBL" id="JACEOL010000035">
    <property type="protein sequence ID" value="MBA4602803.1"/>
    <property type="molecule type" value="Genomic_DNA"/>
</dbReference>
<dbReference type="RefSeq" id="WP_181740716.1">
    <property type="nucleotide sequence ID" value="NZ_JACEOL010000035.1"/>
</dbReference>
<evidence type="ECO:0000313" key="3">
    <source>
        <dbReference type="Proteomes" id="UP000538292"/>
    </source>
</evidence>
<proteinExistence type="predicted"/>
<dbReference type="CDD" id="cd04301">
    <property type="entry name" value="NAT_SF"/>
    <property type="match status" value="1"/>
</dbReference>
<keyword evidence="3" id="KW-1185">Reference proteome</keyword>
<dbReference type="PROSITE" id="PS51186">
    <property type="entry name" value="GNAT"/>
    <property type="match status" value="1"/>
</dbReference>
<dbReference type="Proteomes" id="UP000538292">
    <property type="component" value="Unassembled WGS sequence"/>
</dbReference>
<dbReference type="InterPro" id="IPR016181">
    <property type="entry name" value="Acyl_CoA_acyltransferase"/>
</dbReference>
<sequence length="169" mass="18752">MKIHPFPPQALHRIKKPILRFMKCYGDGRITYRAMRWFNQQTAENFKENSYIAAAYDGKKVAGIIVFGNYGIEESFIAVHPDYRQKGVGEKLLKQAMASLGKVYARVALDNIASLKLCFTCGLVAFFLSKGPTGKPTFWLGGGNFNPDDVLKKGTSATNEAHSLEIGQS</sequence>